<name>A0ABX4Q845_9PSED</name>
<organism evidence="3 4">
    <name type="scientific">Pseudomonas baetica</name>
    <dbReference type="NCBI Taxonomy" id="674054"/>
    <lineage>
        <taxon>Bacteria</taxon>
        <taxon>Pseudomonadati</taxon>
        <taxon>Pseudomonadota</taxon>
        <taxon>Gammaproteobacteria</taxon>
        <taxon>Pseudomonadales</taxon>
        <taxon>Pseudomonadaceae</taxon>
        <taxon>Pseudomonas</taxon>
    </lineage>
</organism>
<evidence type="ECO:0000313" key="3">
    <source>
        <dbReference type="EMBL" id="PKA72951.1"/>
    </source>
</evidence>
<evidence type="ECO:0000256" key="2">
    <source>
        <dbReference type="ARBA" id="ARBA00023025"/>
    </source>
</evidence>
<comment type="similarity">
    <text evidence="1">Belongs to the colicins ColE2/ColE8/ColE9 and pyocins S1/S2 family.</text>
</comment>
<gene>
    <name evidence="3" type="ORF">ATI02_6058</name>
</gene>
<keyword evidence="2" id="KW-0079">Bacteriocin immunity</keyword>
<dbReference type="Gene3D" id="1.10.1200.20">
    <property type="entry name" value="Colicin E immunity protein"/>
    <property type="match status" value="1"/>
</dbReference>
<dbReference type="EMBL" id="PHHE01000001">
    <property type="protein sequence ID" value="PKA72951.1"/>
    <property type="molecule type" value="Genomic_DNA"/>
</dbReference>
<comment type="caution">
    <text evidence="3">The sequence shown here is derived from an EMBL/GenBank/DDBJ whole genome shotgun (WGS) entry which is preliminary data.</text>
</comment>
<keyword evidence="4" id="KW-1185">Reference proteome</keyword>
<reference evidence="3 4" key="1">
    <citation type="submission" date="2017-11" db="EMBL/GenBank/DDBJ databases">
        <title>Genome sequencing of a diverse group of Pseudomonas species.</title>
        <authorList>
            <person name="Loper J."/>
        </authorList>
    </citation>
    <scope>NUCLEOTIDE SEQUENCE [LARGE SCALE GENOMIC DNA]</scope>
    <source>
        <strain evidence="3 4">LMG 25716</strain>
    </source>
</reference>
<sequence length="83" mass="9247">MKNTFSDYTESEFEALLQRIINHDGAEPEVDKLVFHFEEVSEHPAGSDLIFYPEDGADDSASGITQTVKEWRAAQGLPGFKAD</sequence>
<evidence type="ECO:0000313" key="4">
    <source>
        <dbReference type="Proteomes" id="UP000232455"/>
    </source>
</evidence>
<dbReference type="InterPro" id="IPR000290">
    <property type="entry name" value="Colicin_pyocin"/>
</dbReference>
<dbReference type="RefSeq" id="WP_100848186.1">
    <property type="nucleotide sequence ID" value="NZ_PHHE01000001.1"/>
</dbReference>
<evidence type="ECO:0000256" key="1">
    <source>
        <dbReference type="ARBA" id="ARBA00009346"/>
    </source>
</evidence>
<protein>
    <submittedName>
        <fullName evidence="3">Colicin immunity protein/pyocin immunity protein</fullName>
    </submittedName>
</protein>
<dbReference type="Proteomes" id="UP000232455">
    <property type="component" value="Unassembled WGS sequence"/>
</dbReference>
<proteinExistence type="inferred from homology"/>
<dbReference type="SUPFAM" id="SSF47345">
    <property type="entry name" value="Colicin E immunity proteins"/>
    <property type="match status" value="1"/>
</dbReference>
<dbReference type="CDD" id="cd16363">
    <property type="entry name" value="Col_Im_like"/>
    <property type="match status" value="1"/>
</dbReference>
<dbReference type="InterPro" id="IPR035900">
    <property type="entry name" value="Colicin_E_sf"/>
</dbReference>
<dbReference type="Pfam" id="PF01320">
    <property type="entry name" value="Colicin_Pyocin"/>
    <property type="match status" value="1"/>
</dbReference>
<dbReference type="PRINTS" id="PR01299">
    <property type="entry name" value="PYOCIN"/>
</dbReference>
<accession>A0ABX4Q845</accession>